<feature type="transmembrane region" description="Helical" evidence="1">
    <location>
        <begin position="6"/>
        <end position="24"/>
    </location>
</feature>
<keyword evidence="1" id="KW-0472">Membrane</keyword>
<gene>
    <name evidence="2" type="ORF">MM236_15960</name>
</gene>
<organism evidence="2 3">
    <name type="scientific">Belliella calami</name>
    <dbReference type="NCBI Taxonomy" id="2923436"/>
    <lineage>
        <taxon>Bacteria</taxon>
        <taxon>Pseudomonadati</taxon>
        <taxon>Bacteroidota</taxon>
        <taxon>Cytophagia</taxon>
        <taxon>Cytophagales</taxon>
        <taxon>Cyclobacteriaceae</taxon>
        <taxon>Belliella</taxon>
    </lineage>
</organism>
<keyword evidence="1" id="KW-0812">Transmembrane</keyword>
<reference evidence="2" key="1">
    <citation type="submission" date="2022-03" db="EMBL/GenBank/DDBJ databases">
        <title>De novo assembled genomes of Belliella spp. (Cyclobacteriaceae) strains.</title>
        <authorList>
            <person name="Szabo A."/>
            <person name="Korponai K."/>
            <person name="Felfoldi T."/>
        </authorList>
    </citation>
    <scope>NUCLEOTIDE SEQUENCE</scope>
    <source>
        <strain evidence="2">DSM 107340</strain>
    </source>
</reference>
<dbReference type="EMBL" id="JAKZGS010000016">
    <property type="protein sequence ID" value="MCH7399499.1"/>
    <property type="molecule type" value="Genomic_DNA"/>
</dbReference>
<protein>
    <submittedName>
        <fullName evidence="2">Uncharacterized protein</fullName>
    </submittedName>
</protein>
<comment type="caution">
    <text evidence="2">The sequence shown here is derived from an EMBL/GenBank/DDBJ whole genome shotgun (WGS) entry which is preliminary data.</text>
</comment>
<sequence length="58" mass="6511">MNKNKLIFLIIAGIFLLAMLWIGYDISSRTTFPGAKGNLKERIAPSDSLKVDEQKTKN</sequence>
<dbReference type="RefSeq" id="WP_241275995.1">
    <property type="nucleotide sequence ID" value="NZ_JAKZGS010000016.1"/>
</dbReference>
<evidence type="ECO:0000313" key="3">
    <source>
        <dbReference type="Proteomes" id="UP001165488"/>
    </source>
</evidence>
<evidence type="ECO:0000313" key="2">
    <source>
        <dbReference type="EMBL" id="MCH7399499.1"/>
    </source>
</evidence>
<evidence type="ECO:0000256" key="1">
    <source>
        <dbReference type="SAM" id="Phobius"/>
    </source>
</evidence>
<dbReference type="Proteomes" id="UP001165488">
    <property type="component" value="Unassembled WGS sequence"/>
</dbReference>
<accession>A0ABS9USP2</accession>
<keyword evidence="3" id="KW-1185">Reference proteome</keyword>
<keyword evidence="1" id="KW-1133">Transmembrane helix</keyword>
<proteinExistence type="predicted"/>
<name>A0ABS9USP2_9BACT</name>